<name>X6P9Y8_RETFI</name>
<protein>
    <recommendedName>
        <fullName evidence="10">Chloride channel protein</fullName>
    </recommendedName>
</protein>
<organism evidence="8 9">
    <name type="scientific">Reticulomyxa filosa</name>
    <dbReference type="NCBI Taxonomy" id="46433"/>
    <lineage>
        <taxon>Eukaryota</taxon>
        <taxon>Sar</taxon>
        <taxon>Rhizaria</taxon>
        <taxon>Retaria</taxon>
        <taxon>Foraminifera</taxon>
        <taxon>Monothalamids</taxon>
        <taxon>Reticulomyxidae</taxon>
        <taxon>Reticulomyxa</taxon>
    </lineage>
</organism>
<evidence type="ECO:0000256" key="5">
    <source>
        <dbReference type="ARBA" id="ARBA00023122"/>
    </source>
</evidence>
<dbReference type="InterPro" id="IPR014743">
    <property type="entry name" value="Cl-channel_core"/>
</dbReference>
<dbReference type="PRINTS" id="PR00762">
    <property type="entry name" value="CLCHANNEL"/>
</dbReference>
<sequence>KGMIFLLFFGKFVREDDNHKKKKYECLKKQSRRGMFKWLMCLVIGSTTGLVMFIISIGIKTLQTASLDWANSALRRSWWIGFIEFAGINLAYSMIAAFLVVVIAPNGGGSGIPEVKAWLNGTLVPNFFGMRELCVKCIGLCFSVASSLAVGKEGPMVHIGSAIASGVTLGRNKPLGIDIKAGYSFRNDADARDFISVGAAAGVAAGFSGKQ</sequence>
<dbReference type="GO" id="GO:0015108">
    <property type="term" value="F:chloride transmembrane transporter activity"/>
    <property type="evidence" value="ECO:0007669"/>
    <property type="project" value="InterPro"/>
</dbReference>
<dbReference type="OrthoDB" id="428525at2759"/>
<evidence type="ECO:0000313" key="8">
    <source>
        <dbReference type="EMBL" id="ETO34996.1"/>
    </source>
</evidence>
<keyword evidence="2 7" id="KW-0812">Transmembrane</keyword>
<evidence type="ECO:0000256" key="7">
    <source>
        <dbReference type="SAM" id="Phobius"/>
    </source>
</evidence>
<dbReference type="PANTHER" id="PTHR11689">
    <property type="entry name" value="CHLORIDE CHANNEL PROTEIN CLC FAMILY MEMBER"/>
    <property type="match status" value="1"/>
</dbReference>
<comment type="caution">
    <text evidence="8">The sequence shown here is derived from an EMBL/GenBank/DDBJ whole genome shotgun (WGS) entry which is preliminary data.</text>
</comment>
<dbReference type="Proteomes" id="UP000023152">
    <property type="component" value="Unassembled WGS sequence"/>
</dbReference>
<keyword evidence="5" id="KW-0129">CBS domain</keyword>
<evidence type="ECO:0000256" key="6">
    <source>
        <dbReference type="ARBA" id="ARBA00023136"/>
    </source>
</evidence>
<proteinExistence type="predicted"/>
<accession>X6P9Y8</accession>
<dbReference type="InterPro" id="IPR051280">
    <property type="entry name" value="Cl-channel/antiporter"/>
</dbReference>
<evidence type="ECO:0008006" key="10">
    <source>
        <dbReference type="Google" id="ProtNLM"/>
    </source>
</evidence>
<dbReference type="Pfam" id="PF00654">
    <property type="entry name" value="Voltage_CLC"/>
    <property type="match status" value="1"/>
</dbReference>
<dbReference type="Gene3D" id="1.10.3080.10">
    <property type="entry name" value="Clc chloride channel"/>
    <property type="match status" value="1"/>
</dbReference>
<evidence type="ECO:0000256" key="3">
    <source>
        <dbReference type="ARBA" id="ARBA00022737"/>
    </source>
</evidence>
<comment type="subcellular location">
    <subcellularLocation>
        <location evidence="1">Membrane</location>
        <topology evidence="1">Multi-pass membrane protein</topology>
    </subcellularLocation>
</comment>
<keyword evidence="9" id="KW-1185">Reference proteome</keyword>
<dbReference type="SUPFAM" id="SSF81340">
    <property type="entry name" value="Clc chloride channel"/>
    <property type="match status" value="1"/>
</dbReference>
<evidence type="ECO:0000256" key="4">
    <source>
        <dbReference type="ARBA" id="ARBA00022989"/>
    </source>
</evidence>
<dbReference type="GO" id="GO:0016020">
    <property type="term" value="C:membrane"/>
    <property type="evidence" value="ECO:0007669"/>
    <property type="project" value="UniProtKB-SubCell"/>
</dbReference>
<dbReference type="AlphaFoldDB" id="X6P9Y8"/>
<keyword evidence="4 7" id="KW-1133">Transmembrane helix</keyword>
<feature type="non-terminal residue" evidence="8">
    <location>
        <position position="1"/>
    </location>
</feature>
<feature type="transmembrane region" description="Helical" evidence="7">
    <location>
        <begin position="38"/>
        <end position="59"/>
    </location>
</feature>
<reference evidence="8 9" key="1">
    <citation type="journal article" date="2013" name="Curr. Biol.">
        <title>The Genome of the Foraminiferan Reticulomyxa filosa.</title>
        <authorList>
            <person name="Glockner G."/>
            <person name="Hulsmann N."/>
            <person name="Schleicher M."/>
            <person name="Noegel A.A."/>
            <person name="Eichinger L."/>
            <person name="Gallinger C."/>
            <person name="Pawlowski J."/>
            <person name="Sierra R."/>
            <person name="Euteneuer U."/>
            <person name="Pillet L."/>
            <person name="Moustafa A."/>
            <person name="Platzer M."/>
            <person name="Groth M."/>
            <person name="Szafranski K."/>
            <person name="Schliwa M."/>
        </authorList>
    </citation>
    <scope>NUCLEOTIDE SEQUENCE [LARGE SCALE GENOMIC DNA]</scope>
</reference>
<dbReference type="EMBL" id="ASPP01002054">
    <property type="protein sequence ID" value="ETO34996.1"/>
    <property type="molecule type" value="Genomic_DNA"/>
</dbReference>
<evidence type="ECO:0000256" key="2">
    <source>
        <dbReference type="ARBA" id="ARBA00022692"/>
    </source>
</evidence>
<dbReference type="PANTHER" id="PTHR11689:SF136">
    <property type="entry name" value="H(+)_CL(-) EXCHANGE TRANSPORTER 7"/>
    <property type="match status" value="1"/>
</dbReference>
<evidence type="ECO:0000256" key="1">
    <source>
        <dbReference type="ARBA" id="ARBA00004141"/>
    </source>
</evidence>
<dbReference type="InterPro" id="IPR001807">
    <property type="entry name" value="ClC"/>
</dbReference>
<evidence type="ECO:0000313" key="9">
    <source>
        <dbReference type="Proteomes" id="UP000023152"/>
    </source>
</evidence>
<feature type="transmembrane region" description="Helical" evidence="7">
    <location>
        <begin position="79"/>
        <end position="104"/>
    </location>
</feature>
<keyword evidence="6 7" id="KW-0472">Membrane</keyword>
<keyword evidence="3" id="KW-0677">Repeat</keyword>
<gene>
    <name evidence="8" type="ORF">RFI_02080</name>
</gene>